<evidence type="ECO:0000256" key="1">
    <source>
        <dbReference type="SAM" id="Phobius"/>
    </source>
</evidence>
<proteinExistence type="predicted"/>
<protein>
    <submittedName>
        <fullName evidence="2">Uncharacterized protein</fullName>
    </submittedName>
</protein>
<keyword evidence="3" id="KW-1185">Reference proteome</keyword>
<dbReference type="AlphaFoldDB" id="A0ABD6EY75"/>
<reference evidence="2 3" key="1">
    <citation type="submission" date="2024-08" db="EMBL/GenBank/DDBJ databases">
        <title>Gnathostoma spinigerum genome.</title>
        <authorList>
            <person name="Gonzalez-Bertolin B."/>
            <person name="Monzon S."/>
            <person name="Zaballos A."/>
            <person name="Jimenez P."/>
            <person name="Dekumyoy P."/>
            <person name="Varona S."/>
            <person name="Cuesta I."/>
            <person name="Sumanam S."/>
            <person name="Adisakwattana P."/>
            <person name="Gasser R.B."/>
            <person name="Hernandez-Gonzalez A."/>
            <person name="Young N.D."/>
            <person name="Perteguer M.J."/>
        </authorList>
    </citation>
    <scope>NUCLEOTIDE SEQUENCE [LARGE SCALE GENOMIC DNA]</scope>
    <source>
        <strain evidence="2">AL3</strain>
        <tissue evidence="2">Liver</tissue>
    </source>
</reference>
<sequence length="116" mass="13124">MLQVEADVMKFANAVASWGGLACLMMMVLNYTLHSESGKNRPGLGSDIFHKHICLRQSAFLCDLDEVNKKYTEQTLFEPTFPYSVQPPASTFKGDGKDTFTESRQDFVNLKWFSFA</sequence>
<keyword evidence="1" id="KW-0472">Membrane</keyword>
<organism evidence="2 3">
    <name type="scientific">Gnathostoma spinigerum</name>
    <dbReference type="NCBI Taxonomy" id="75299"/>
    <lineage>
        <taxon>Eukaryota</taxon>
        <taxon>Metazoa</taxon>
        <taxon>Ecdysozoa</taxon>
        <taxon>Nematoda</taxon>
        <taxon>Chromadorea</taxon>
        <taxon>Rhabditida</taxon>
        <taxon>Spirurina</taxon>
        <taxon>Gnathostomatomorpha</taxon>
        <taxon>Gnathostomatoidea</taxon>
        <taxon>Gnathostomatidae</taxon>
        <taxon>Gnathostoma</taxon>
    </lineage>
</organism>
<keyword evidence="1" id="KW-1133">Transmembrane helix</keyword>
<accession>A0ABD6EY75</accession>
<comment type="caution">
    <text evidence="2">The sequence shown here is derived from an EMBL/GenBank/DDBJ whole genome shotgun (WGS) entry which is preliminary data.</text>
</comment>
<evidence type="ECO:0000313" key="2">
    <source>
        <dbReference type="EMBL" id="MFH4981647.1"/>
    </source>
</evidence>
<evidence type="ECO:0000313" key="3">
    <source>
        <dbReference type="Proteomes" id="UP001608902"/>
    </source>
</evidence>
<dbReference type="Proteomes" id="UP001608902">
    <property type="component" value="Unassembled WGS sequence"/>
</dbReference>
<name>A0ABD6EY75_9BILA</name>
<feature type="transmembrane region" description="Helical" evidence="1">
    <location>
        <begin position="12"/>
        <end position="33"/>
    </location>
</feature>
<keyword evidence="1" id="KW-0812">Transmembrane</keyword>
<dbReference type="EMBL" id="JBGFUD010007618">
    <property type="protein sequence ID" value="MFH4981647.1"/>
    <property type="molecule type" value="Genomic_DNA"/>
</dbReference>
<gene>
    <name evidence="2" type="ORF">AB6A40_008356</name>
</gene>